<accession>A0A8J3N878</accession>
<dbReference type="PRINTS" id="PR00598">
    <property type="entry name" value="HTHMARR"/>
</dbReference>
<evidence type="ECO:0000313" key="3">
    <source>
        <dbReference type="Proteomes" id="UP000597444"/>
    </source>
</evidence>
<dbReference type="InterPro" id="IPR000835">
    <property type="entry name" value="HTH_MarR-typ"/>
</dbReference>
<name>A0A8J3N878_9CHLR</name>
<dbReference type="GO" id="GO:0003700">
    <property type="term" value="F:DNA-binding transcription factor activity"/>
    <property type="evidence" value="ECO:0007669"/>
    <property type="project" value="InterPro"/>
</dbReference>
<dbReference type="Pfam" id="PF01047">
    <property type="entry name" value="MarR"/>
    <property type="match status" value="1"/>
</dbReference>
<dbReference type="SMART" id="SM00347">
    <property type="entry name" value="HTH_MARR"/>
    <property type="match status" value="1"/>
</dbReference>
<dbReference type="Proteomes" id="UP000597444">
    <property type="component" value="Unassembled WGS sequence"/>
</dbReference>
<dbReference type="PANTHER" id="PTHR33164">
    <property type="entry name" value="TRANSCRIPTIONAL REGULATOR, MARR FAMILY"/>
    <property type="match status" value="1"/>
</dbReference>
<evidence type="ECO:0000313" key="2">
    <source>
        <dbReference type="EMBL" id="GHO99250.1"/>
    </source>
</evidence>
<dbReference type="InterPro" id="IPR036390">
    <property type="entry name" value="WH_DNA-bd_sf"/>
</dbReference>
<dbReference type="PROSITE" id="PS50995">
    <property type="entry name" value="HTH_MARR_2"/>
    <property type="match status" value="1"/>
</dbReference>
<dbReference type="GO" id="GO:0006950">
    <property type="term" value="P:response to stress"/>
    <property type="evidence" value="ECO:0007669"/>
    <property type="project" value="TreeGrafter"/>
</dbReference>
<sequence>MEQDRENAQVQAVLDFMFFQNETLSRISHGFEDQTSCSPEEANILSLLSRRGPLRVKEIAQAMPGMDMSKLTRVLNSLEKHGYATRSLNPTDHRSFVITPTERGTQLLATFSNELETLARGMLHTLTPIERIILIELFTKIQTTWHQSQNP</sequence>
<reference evidence="2" key="1">
    <citation type="submission" date="2020-10" db="EMBL/GenBank/DDBJ databases">
        <title>Taxonomic study of unclassified bacteria belonging to the class Ktedonobacteria.</title>
        <authorList>
            <person name="Yabe S."/>
            <person name="Wang C.M."/>
            <person name="Zheng Y."/>
            <person name="Sakai Y."/>
            <person name="Cavaletti L."/>
            <person name="Monciardini P."/>
            <person name="Donadio S."/>
        </authorList>
    </citation>
    <scope>NUCLEOTIDE SEQUENCE</scope>
    <source>
        <strain evidence="2">ID150040</strain>
    </source>
</reference>
<protein>
    <recommendedName>
        <fullName evidence="1">HTH marR-type domain-containing protein</fullName>
    </recommendedName>
</protein>
<keyword evidence="3" id="KW-1185">Reference proteome</keyword>
<dbReference type="PANTHER" id="PTHR33164:SF57">
    <property type="entry name" value="MARR-FAMILY TRANSCRIPTIONAL REGULATOR"/>
    <property type="match status" value="1"/>
</dbReference>
<gene>
    <name evidence="2" type="ORF">KSF_092980</name>
</gene>
<dbReference type="RefSeq" id="WP_220209898.1">
    <property type="nucleotide sequence ID" value="NZ_BNJK01000002.1"/>
</dbReference>
<dbReference type="InterPro" id="IPR036388">
    <property type="entry name" value="WH-like_DNA-bd_sf"/>
</dbReference>
<dbReference type="AlphaFoldDB" id="A0A8J3N878"/>
<evidence type="ECO:0000259" key="1">
    <source>
        <dbReference type="PROSITE" id="PS50995"/>
    </source>
</evidence>
<dbReference type="SUPFAM" id="SSF46785">
    <property type="entry name" value="Winged helix' DNA-binding domain"/>
    <property type="match status" value="1"/>
</dbReference>
<feature type="domain" description="HTH marR-type" evidence="1">
    <location>
        <begin position="1"/>
        <end position="143"/>
    </location>
</feature>
<proteinExistence type="predicted"/>
<organism evidence="2 3">
    <name type="scientific">Reticulibacter mediterranei</name>
    <dbReference type="NCBI Taxonomy" id="2778369"/>
    <lineage>
        <taxon>Bacteria</taxon>
        <taxon>Bacillati</taxon>
        <taxon>Chloroflexota</taxon>
        <taxon>Ktedonobacteria</taxon>
        <taxon>Ktedonobacterales</taxon>
        <taxon>Reticulibacteraceae</taxon>
        <taxon>Reticulibacter</taxon>
    </lineage>
</organism>
<dbReference type="EMBL" id="BNJK01000002">
    <property type="protein sequence ID" value="GHO99250.1"/>
    <property type="molecule type" value="Genomic_DNA"/>
</dbReference>
<comment type="caution">
    <text evidence="2">The sequence shown here is derived from an EMBL/GenBank/DDBJ whole genome shotgun (WGS) entry which is preliminary data.</text>
</comment>
<dbReference type="Gene3D" id="1.10.10.10">
    <property type="entry name" value="Winged helix-like DNA-binding domain superfamily/Winged helix DNA-binding domain"/>
    <property type="match status" value="1"/>
</dbReference>
<dbReference type="InterPro" id="IPR039422">
    <property type="entry name" value="MarR/SlyA-like"/>
</dbReference>